<dbReference type="GO" id="GO:0003676">
    <property type="term" value="F:nucleic acid binding"/>
    <property type="evidence" value="ECO:0007669"/>
    <property type="project" value="InterPro"/>
</dbReference>
<dbReference type="InterPro" id="IPR001878">
    <property type="entry name" value="Znf_CCHC"/>
</dbReference>
<dbReference type="PANTHER" id="PTHR47592">
    <property type="entry name" value="PBF68 PROTEIN"/>
    <property type="match status" value="1"/>
</dbReference>
<feature type="region of interest" description="Disordered" evidence="2">
    <location>
        <begin position="1"/>
        <end position="33"/>
    </location>
</feature>
<evidence type="ECO:0000256" key="2">
    <source>
        <dbReference type="SAM" id="MobiDB-lite"/>
    </source>
</evidence>
<evidence type="ECO:0000259" key="3">
    <source>
        <dbReference type="PROSITE" id="PS50158"/>
    </source>
</evidence>
<evidence type="ECO:0000313" key="5">
    <source>
        <dbReference type="Proteomes" id="UP000237438"/>
    </source>
</evidence>
<dbReference type="OrthoDB" id="8003956at2759"/>
<dbReference type="Proteomes" id="UP000237438">
    <property type="component" value="Unassembled WGS sequence"/>
</dbReference>
<dbReference type="PANTHER" id="PTHR47592:SF29">
    <property type="entry name" value="ZINC FINGER, CCHC-TYPE"/>
    <property type="match status" value="1"/>
</dbReference>
<accession>A0A2S4PSB4</accession>
<keyword evidence="5" id="KW-1185">Reference proteome</keyword>
<dbReference type="Pfam" id="PF22936">
    <property type="entry name" value="Pol_BBD"/>
    <property type="match status" value="1"/>
</dbReference>
<name>A0A2S4PSB4_9PEZI</name>
<dbReference type="Pfam" id="PF14223">
    <property type="entry name" value="Retrotran_gag_2"/>
    <property type="match status" value="1"/>
</dbReference>
<dbReference type="PROSITE" id="PS50158">
    <property type="entry name" value="ZF_CCHC"/>
    <property type="match status" value="1"/>
</dbReference>
<dbReference type="EMBL" id="PEDP01000802">
    <property type="protein sequence ID" value="POS84921.1"/>
    <property type="molecule type" value="Genomic_DNA"/>
</dbReference>
<keyword evidence="1" id="KW-0862">Zinc</keyword>
<organism evidence="4 5">
    <name type="scientific">Erysiphe pulchra</name>
    <dbReference type="NCBI Taxonomy" id="225359"/>
    <lineage>
        <taxon>Eukaryota</taxon>
        <taxon>Fungi</taxon>
        <taxon>Dikarya</taxon>
        <taxon>Ascomycota</taxon>
        <taxon>Pezizomycotina</taxon>
        <taxon>Leotiomycetes</taxon>
        <taxon>Erysiphales</taxon>
        <taxon>Erysiphaceae</taxon>
        <taxon>Erysiphe</taxon>
    </lineage>
</organism>
<feature type="domain" description="CCHC-type" evidence="3">
    <location>
        <begin position="332"/>
        <end position="345"/>
    </location>
</feature>
<keyword evidence="1" id="KW-0863">Zinc-finger</keyword>
<evidence type="ECO:0000256" key="1">
    <source>
        <dbReference type="PROSITE-ProRule" id="PRU00047"/>
    </source>
</evidence>
<reference evidence="4 5" key="1">
    <citation type="submission" date="2017-10" db="EMBL/GenBank/DDBJ databases">
        <title>Development of genomic resources for the powdery mildew, Erysiphe pulchra.</title>
        <authorList>
            <person name="Wadl P.A."/>
            <person name="Mack B.M."/>
            <person name="Moore G."/>
            <person name="Beltz S.B."/>
        </authorList>
    </citation>
    <scope>NUCLEOTIDE SEQUENCE [LARGE SCALE GENOMIC DNA]</scope>
    <source>
        <strain evidence="4">Cflorida</strain>
    </source>
</reference>
<dbReference type="AlphaFoldDB" id="A0A2S4PSB4"/>
<evidence type="ECO:0000313" key="4">
    <source>
        <dbReference type="EMBL" id="POS84921.1"/>
    </source>
</evidence>
<dbReference type="InterPro" id="IPR054722">
    <property type="entry name" value="PolX-like_BBD"/>
</dbReference>
<gene>
    <name evidence="4" type="ORF">EPUL_004745</name>
</gene>
<protein>
    <recommendedName>
        <fullName evidence="3">CCHC-type domain-containing protein</fullName>
    </recommendedName>
</protein>
<proteinExistence type="predicted"/>
<keyword evidence="1" id="KW-0479">Metal-binding</keyword>
<feature type="non-terminal residue" evidence="4">
    <location>
        <position position="549"/>
    </location>
</feature>
<dbReference type="GO" id="GO:0008270">
    <property type="term" value="F:zinc ion binding"/>
    <property type="evidence" value="ECO:0007669"/>
    <property type="project" value="UniProtKB-KW"/>
</dbReference>
<sequence>MSFVPTRIASQLHAADKEPDEEVPVGVTKRKGKSRRSVVPRFPSEWASSIEVFRKAVRTFEHSHLPKYQNQGKNMTAESSRKQPISPTYINSLDSPELATPIQTRENANFGSKISANYNISNVPKYVWLLFSGFDKLDAENLDIWKGHMQDNLERCDLWEIVIGKEVKPSEAYREQLDAWRRREMTPRVVIKNSLGVKDYLQVQHAKTGADIWKSLIGSHQPSRALGKADLVWRFWNKMYAEGEPVHEHIGEIRTLHAELTEIGIIVEDHMVAILMSKSLPPSYDTYVSSIFAGIRDLEQADSGFVANKIFEEEMRRRRKSLDSNVAVFKHCSNCGKTGHVIGDCFSKGGGKEGQCPRHIARRKKAEAERKKDEKDIKNVQLAEQENFYASNMALSHNSWIADSGASNHVANRRDMFATYTPCKGTLNVAGGLTATIEGTGVVYMRGIVNDCIKDFKLINVLYVPSTRYCLISGPMLDKAGGRVIYGNGKCTFWNSNGDAIATGTLDGNLYRMNAKVLVHKVPVSNVVDTQILSWQEAHRHYSTKAIAF</sequence>
<comment type="caution">
    <text evidence="4">The sequence shown here is derived from an EMBL/GenBank/DDBJ whole genome shotgun (WGS) entry which is preliminary data.</text>
</comment>
<dbReference type="STRING" id="225359.A0A2S4PSB4"/>